<dbReference type="OrthoDB" id="9378993at2759"/>
<dbReference type="GO" id="GO:0006974">
    <property type="term" value="P:DNA damage response"/>
    <property type="evidence" value="ECO:0007669"/>
    <property type="project" value="TreeGrafter"/>
</dbReference>
<dbReference type="Pfam" id="PF15350">
    <property type="entry name" value="ETAA1"/>
    <property type="match status" value="2"/>
</dbReference>
<feature type="compositionally biased region" description="Polar residues" evidence="2">
    <location>
        <begin position="743"/>
        <end position="759"/>
    </location>
</feature>
<feature type="compositionally biased region" description="Polar residues" evidence="2">
    <location>
        <begin position="465"/>
        <end position="490"/>
    </location>
</feature>
<keyword evidence="4" id="KW-1185">Reference proteome</keyword>
<feature type="compositionally biased region" description="Polar residues" evidence="2">
    <location>
        <begin position="276"/>
        <end position="292"/>
    </location>
</feature>
<feature type="region of interest" description="Disordered" evidence="2">
    <location>
        <begin position="515"/>
        <end position="534"/>
    </location>
</feature>
<feature type="compositionally biased region" description="Basic and acidic residues" evidence="2">
    <location>
        <begin position="304"/>
        <end position="318"/>
    </location>
</feature>
<feature type="region of interest" description="Disordered" evidence="2">
    <location>
        <begin position="276"/>
        <end position="369"/>
    </location>
</feature>
<organism evidence="3 4">
    <name type="scientific">Eleutherodactylus coqui</name>
    <name type="common">Puerto Rican coqui</name>
    <dbReference type="NCBI Taxonomy" id="57060"/>
    <lineage>
        <taxon>Eukaryota</taxon>
        <taxon>Metazoa</taxon>
        <taxon>Chordata</taxon>
        <taxon>Craniata</taxon>
        <taxon>Vertebrata</taxon>
        <taxon>Euteleostomi</taxon>
        <taxon>Amphibia</taxon>
        <taxon>Batrachia</taxon>
        <taxon>Anura</taxon>
        <taxon>Neobatrachia</taxon>
        <taxon>Hyloidea</taxon>
        <taxon>Eleutherodactylidae</taxon>
        <taxon>Eleutherodactylinae</taxon>
        <taxon>Eleutherodactylus</taxon>
        <taxon>Eleutherodactylus</taxon>
    </lineage>
</organism>
<feature type="region of interest" description="Disordered" evidence="2">
    <location>
        <begin position="711"/>
        <end position="814"/>
    </location>
</feature>
<feature type="region of interest" description="Disordered" evidence="2">
    <location>
        <begin position="434"/>
        <end position="491"/>
    </location>
</feature>
<feature type="compositionally biased region" description="Basic and acidic residues" evidence="2">
    <location>
        <begin position="62"/>
        <end position="71"/>
    </location>
</feature>
<dbReference type="GO" id="GO:0043539">
    <property type="term" value="F:protein serine/threonine kinase activator activity"/>
    <property type="evidence" value="ECO:0007669"/>
    <property type="project" value="TreeGrafter"/>
</dbReference>
<evidence type="ECO:0000313" key="4">
    <source>
        <dbReference type="Proteomes" id="UP000770717"/>
    </source>
</evidence>
<feature type="compositionally biased region" description="Polar residues" evidence="2">
    <location>
        <begin position="573"/>
        <end position="582"/>
    </location>
</feature>
<feature type="coiled-coil region" evidence="1">
    <location>
        <begin position="183"/>
        <end position="210"/>
    </location>
</feature>
<feature type="region of interest" description="Disordered" evidence="2">
    <location>
        <begin position="1"/>
        <end position="83"/>
    </location>
</feature>
<accession>A0A8J6FDC2</accession>
<reference evidence="3" key="1">
    <citation type="thesis" date="2020" institute="ProQuest LLC" country="789 East Eisenhower Parkway, Ann Arbor, MI, USA">
        <title>Comparative Genomics and Chromosome Evolution.</title>
        <authorList>
            <person name="Mudd A.B."/>
        </authorList>
    </citation>
    <scope>NUCLEOTIDE SEQUENCE</scope>
    <source>
        <strain evidence="3">HN-11 Male</strain>
        <tissue evidence="3">Kidney and liver</tissue>
    </source>
</reference>
<feature type="compositionally biased region" description="Basic and acidic residues" evidence="2">
    <location>
        <begin position="522"/>
        <end position="534"/>
    </location>
</feature>
<keyword evidence="1" id="KW-0175">Coiled coil</keyword>
<evidence type="ECO:0000313" key="3">
    <source>
        <dbReference type="EMBL" id="KAG9484529.1"/>
    </source>
</evidence>
<dbReference type="EMBL" id="WNTK01000005">
    <property type="protein sequence ID" value="KAG9484529.1"/>
    <property type="molecule type" value="Genomic_DNA"/>
</dbReference>
<protein>
    <recommendedName>
        <fullName evidence="5">Ewing's tumor-associated antigen 1</fullName>
    </recommendedName>
</protein>
<gene>
    <name evidence="3" type="ORF">GDO78_010091</name>
</gene>
<evidence type="ECO:0000256" key="1">
    <source>
        <dbReference type="SAM" id="Coils"/>
    </source>
</evidence>
<proteinExistence type="predicted"/>
<dbReference type="GO" id="GO:0043596">
    <property type="term" value="C:nuclear replication fork"/>
    <property type="evidence" value="ECO:0007669"/>
    <property type="project" value="TreeGrafter"/>
</dbReference>
<feature type="region of interest" description="Disordered" evidence="2">
    <location>
        <begin position="654"/>
        <end position="692"/>
    </location>
</feature>
<feature type="region of interest" description="Disordered" evidence="2">
    <location>
        <begin position="573"/>
        <end position="596"/>
    </location>
</feature>
<dbReference type="AlphaFoldDB" id="A0A8J6FDC2"/>
<evidence type="ECO:0000256" key="2">
    <source>
        <dbReference type="SAM" id="MobiDB-lite"/>
    </source>
</evidence>
<comment type="caution">
    <text evidence="3">The sequence shown here is derived from an EMBL/GenBank/DDBJ whole genome shotgun (WGS) entry which is preliminary data.</text>
</comment>
<evidence type="ECO:0008006" key="5">
    <source>
        <dbReference type="Google" id="ProtNLM"/>
    </source>
</evidence>
<feature type="compositionally biased region" description="Polar residues" evidence="2">
    <location>
        <begin position="712"/>
        <end position="733"/>
    </location>
</feature>
<dbReference type="GO" id="GO:2000001">
    <property type="term" value="P:regulation of DNA damage checkpoint"/>
    <property type="evidence" value="ECO:0007669"/>
    <property type="project" value="TreeGrafter"/>
</dbReference>
<dbReference type="PANTHER" id="PTHR16434:SF2">
    <property type="entry name" value="EWING'S TUMOR-ASSOCIATED ANTIGEN 1"/>
    <property type="match status" value="1"/>
</dbReference>
<dbReference type="GO" id="GO:0031297">
    <property type="term" value="P:replication fork processing"/>
    <property type="evidence" value="ECO:0007669"/>
    <property type="project" value="TreeGrafter"/>
</dbReference>
<feature type="compositionally biased region" description="Polar residues" evidence="2">
    <location>
        <begin position="319"/>
        <end position="345"/>
    </location>
</feature>
<sequence length="814" mass="89794">MNRRREPAEKSRHVSGDRGQKKDPKQRKADCDGETPKKSVRMSSRHTRAAPQSVQASVAPPRSDREEEPCSNKKTPKRLSRAKPWMFAINSPSHDADQQQDIFWDPHSPTTFNLENGKKKRAANKCAVDISDIVNRIAPKDEKPSSTDAAYLGAWIGDNAIPCTPVVTRDRTKMHRSKILHTEEQLMKLAKQLDNNLVRQKDQNEEQEANYEDEMFGLCNAENNEVNFLENLPEGNDVTLVLKSVSQRSATHRSSQRSVDQDAEAALNALFDSSTQKCSGHLSQGLSDVSTSSEREAPPNVRRNVHDDIGHSKKEESSQKAGTSNPASKMSTNTLQGVKNCSEQTNGKEKETVQSLSSSQDDFEDDWDDDLLKDDSFIMQITQNPELIAPPINSMPHDKPDQINDCAAVGVKFTNISSSFNKTSNYKFMPRKVNGRSEAKPSNQCSTEMTTVRTFHGSSRDTKNAKTFLSTPTLVPSKPQANAGSPMTKNNVHKLVPVTNSTLLKTANKPCAQAASQTRTVDVNKDSANKDDEWDDPKFCSELLESDSLWEWKEDDDILLSEVCDYVEKLSQAQETNVSSPKEGNPKKETPVLSSSTCQALIKPGTNANLQNKYGSPVVAGSSFGSHKFNNRGVSPTSFSGNCLNAYQNSSLQKSNQTFSRSTSVPSGGGCKSTTLPSTPSQNPVKSPAATLSVTNTLAPSKYSFTRIKPSQVPSVHTAQSAAENRSGYNLQNFGDGRKNRDTLVQTNSDNKSKLQQSSLKRHHSVPTVQSSKVFAPENKNKKCSMEEIERKRQEALARRKLKAQTCPNDTTPT</sequence>
<feature type="compositionally biased region" description="Basic and acidic residues" evidence="2">
    <location>
        <begin position="1"/>
        <end position="37"/>
    </location>
</feature>
<feature type="compositionally biased region" description="Polar residues" evidence="2">
    <location>
        <begin position="440"/>
        <end position="457"/>
    </location>
</feature>
<feature type="compositionally biased region" description="Basic and acidic residues" evidence="2">
    <location>
        <begin position="779"/>
        <end position="798"/>
    </location>
</feature>
<dbReference type="PANTHER" id="PTHR16434">
    <property type="entry name" value="EWING'S TUMOR-ASSOCIATED ANTIGEN 1 ETAA1"/>
    <property type="match status" value="1"/>
</dbReference>
<name>A0A8J6FDC2_ELECQ</name>
<dbReference type="Proteomes" id="UP000770717">
    <property type="component" value="Unassembled WGS sequence"/>
</dbReference>
<dbReference type="InterPro" id="IPR029406">
    <property type="entry name" value="ETAA1"/>
</dbReference>
<feature type="compositionally biased region" description="Basic residues" evidence="2">
    <location>
        <begin position="38"/>
        <end position="48"/>
    </location>
</feature>